<dbReference type="Proteomes" id="UP000705230">
    <property type="component" value="Unassembled WGS sequence"/>
</dbReference>
<evidence type="ECO:0000256" key="9">
    <source>
        <dbReference type="RuleBase" id="RU362028"/>
    </source>
</evidence>
<evidence type="ECO:0000256" key="7">
    <source>
        <dbReference type="PIRSR" id="PIRSR606225-1"/>
    </source>
</evidence>
<evidence type="ECO:0000256" key="1">
    <source>
        <dbReference type="ARBA" id="ARBA00000381"/>
    </source>
</evidence>
<keyword evidence="6 9" id="KW-0413">Isomerase</keyword>
<sequence length="306" mass="35016">MSVKNLTVDKDNAKRRLDNLLMSIFKELPRSKIYSMIRKGEVRVNSGRTKPLYKVKEGDIIRIPPYLNNESKPKKSISNILQDRFKKRVIYEDLNYIILNKPSGTAVHSGSGNNIGVIDVLRSFYTETIDLCHRLDKETSGCLVFAKNKIALRFFNKNLALRDKDLKKTYIAILKGNFKKELLIDSNINTTKSSIDHKVNLNSQEGKYASSLFRPIKNLNKSSLVEIDIFSGRTHQIRVQAESLKHNVANDIKYGDVEFNKFIRKSGIKSMALHAKSIKFIDEDCNLIQVEAPLEDSFTDLIDYLN</sequence>
<comment type="caution">
    <text evidence="11">The sequence shown here is derived from an EMBL/GenBank/DDBJ whole genome shotgun (WGS) entry which is preliminary data.</text>
</comment>
<comment type="catalytic activity">
    <reaction evidence="1">
        <text>uridine(955/2504/2580) in 23S rRNA = pseudouridine(955/2504/2580) in 23S rRNA</text>
        <dbReference type="Rhea" id="RHEA:42528"/>
        <dbReference type="Rhea" id="RHEA-COMP:10099"/>
        <dbReference type="Rhea" id="RHEA-COMP:10100"/>
        <dbReference type="ChEBI" id="CHEBI:65314"/>
        <dbReference type="ChEBI" id="CHEBI:65315"/>
        <dbReference type="EC" id="5.4.99.24"/>
    </reaction>
</comment>
<dbReference type="GO" id="GO:0160141">
    <property type="term" value="F:23S rRNA pseudouridine(955/2504/2580) synthase activity"/>
    <property type="evidence" value="ECO:0007669"/>
    <property type="project" value="UniProtKB-EC"/>
</dbReference>
<dbReference type="GO" id="GO:0003723">
    <property type="term" value="F:RNA binding"/>
    <property type="evidence" value="ECO:0007669"/>
    <property type="project" value="UniProtKB-KW"/>
</dbReference>
<dbReference type="InterPro" id="IPR006224">
    <property type="entry name" value="PsdUridine_synth_RluA-like_CS"/>
</dbReference>
<dbReference type="InterPro" id="IPR036986">
    <property type="entry name" value="S4_RNA-bd_sf"/>
</dbReference>
<evidence type="ECO:0000256" key="3">
    <source>
        <dbReference type="ARBA" id="ARBA00010876"/>
    </source>
</evidence>
<dbReference type="Gene3D" id="3.10.290.10">
    <property type="entry name" value="RNA-binding S4 domain"/>
    <property type="match status" value="1"/>
</dbReference>
<dbReference type="Pfam" id="PF01479">
    <property type="entry name" value="S4"/>
    <property type="match status" value="1"/>
</dbReference>
<evidence type="ECO:0000256" key="2">
    <source>
        <dbReference type="ARBA" id="ARBA00002876"/>
    </source>
</evidence>
<evidence type="ECO:0000313" key="11">
    <source>
        <dbReference type="EMBL" id="MBL6902696.1"/>
    </source>
</evidence>
<keyword evidence="5 8" id="KW-0694">RNA-binding</keyword>
<evidence type="ECO:0000256" key="5">
    <source>
        <dbReference type="ARBA" id="ARBA00022884"/>
    </source>
</evidence>
<dbReference type="GO" id="GO:0000455">
    <property type="term" value="P:enzyme-directed rRNA pseudouridine synthesis"/>
    <property type="evidence" value="ECO:0007669"/>
    <property type="project" value="TreeGrafter"/>
</dbReference>
<reference evidence="11" key="1">
    <citation type="submission" date="2020-10" db="EMBL/GenBank/DDBJ databases">
        <title>Microbiome of the Black Sea water column analyzed by genome centric metagenomics.</title>
        <authorList>
            <person name="Cabello-Yeves P.J."/>
            <person name="Callieri C."/>
            <person name="Picazo A."/>
            <person name="Mehrshad M."/>
            <person name="Haro-Moreno J.M."/>
            <person name="Roda-Garcia J."/>
            <person name="Dzembekova N."/>
            <person name="Slabakova V."/>
            <person name="Slabakova N."/>
            <person name="Moncheva S."/>
            <person name="Rodriguez-Valera F."/>
        </authorList>
    </citation>
    <scope>NUCLEOTIDE SEQUENCE</scope>
    <source>
        <strain evidence="11">BS30m-G43</strain>
    </source>
</reference>
<dbReference type="SUPFAM" id="SSF55174">
    <property type="entry name" value="Alpha-L RNA-binding motif"/>
    <property type="match status" value="1"/>
</dbReference>
<dbReference type="CDD" id="cd02869">
    <property type="entry name" value="PseudoU_synth_RluA_like"/>
    <property type="match status" value="1"/>
</dbReference>
<comment type="function">
    <text evidence="2">Responsible for synthesis of pseudouridine from uracil at positions 955, 2504 and 2580 in 23S ribosomal RNA.</text>
</comment>
<dbReference type="InterPro" id="IPR006145">
    <property type="entry name" value="PsdUridine_synth_RsuA/RluA"/>
</dbReference>
<name>A0A937JAF7_9GAMM</name>
<dbReference type="CDD" id="cd00165">
    <property type="entry name" value="S4"/>
    <property type="match status" value="1"/>
</dbReference>
<dbReference type="AlphaFoldDB" id="A0A937JAF7"/>
<evidence type="ECO:0000259" key="10">
    <source>
        <dbReference type="SMART" id="SM00363"/>
    </source>
</evidence>
<dbReference type="EMBL" id="JADHSG010000001">
    <property type="protein sequence ID" value="MBL6902696.1"/>
    <property type="molecule type" value="Genomic_DNA"/>
</dbReference>
<keyword evidence="4" id="KW-0698">rRNA processing</keyword>
<comment type="similarity">
    <text evidence="3 9">Belongs to the pseudouridine synthase RluA family.</text>
</comment>
<dbReference type="SMART" id="SM00363">
    <property type="entry name" value="S4"/>
    <property type="match status" value="1"/>
</dbReference>
<dbReference type="EC" id="5.4.99.-" evidence="9"/>
<feature type="active site" evidence="7">
    <location>
        <position position="136"/>
    </location>
</feature>
<evidence type="ECO:0000256" key="8">
    <source>
        <dbReference type="PROSITE-ProRule" id="PRU00182"/>
    </source>
</evidence>
<dbReference type="PROSITE" id="PS50889">
    <property type="entry name" value="S4"/>
    <property type="match status" value="1"/>
</dbReference>
<organism evidence="11 12">
    <name type="scientific">SAR86 cluster bacterium</name>
    <dbReference type="NCBI Taxonomy" id="2030880"/>
    <lineage>
        <taxon>Bacteria</taxon>
        <taxon>Pseudomonadati</taxon>
        <taxon>Pseudomonadota</taxon>
        <taxon>Gammaproteobacteria</taxon>
        <taxon>SAR86 cluster</taxon>
    </lineage>
</organism>
<dbReference type="PANTHER" id="PTHR21600:SF92">
    <property type="entry name" value="RIBOSOMAL LARGE SUBUNIT PSEUDOURIDINE SYNTHASE C"/>
    <property type="match status" value="1"/>
</dbReference>
<dbReference type="SUPFAM" id="SSF55120">
    <property type="entry name" value="Pseudouridine synthase"/>
    <property type="match status" value="1"/>
</dbReference>
<comment type="catalytic activity">
    <reaction evidence="9">
        <text>a uridine in RNA = a pseudouridine in RNA</text>
        <dbReference type="Rhea" id="RHEA:48348"/>
        <dbReference type="Rhea" id="RHEA-COMP:12068"/>
        <dbReference type="Rhea" id="RHEA-COMP:12069"/>
        <dbReference type="ChEBI" id="CHEBI:65314"/>
        <dbReference type="ChEBI" id="CHEBI:65315"/>
    </reaction>
</comment>
<dbReference type="Pfam" id="PF00849">
    <property type="entry name" value="PseudoU_synth_2"/>
    <property type="match status" value="1"/>
</dbReference>
<feature type="domain" description="RNA-binding S4" evidence="10">
    <location>
        <begin position="15"/>
        <end position="77"/>
    </location>
</feature>
<proteinExistence type="inferred from homology"/>
<evidence type="ECO:0000313" key="12">
    <source>
        <dbReference type="Proteomes" id="UP000705230"/>
    </source>
</evidence>
<dbReference type="InterPro" id="IPR020103">
    <property type="entry name" value="PsdUridine_synth_cat_dom_sf"/>
</dbReference>
<protein>
    <recommendedName>
        <fullName evidence="9">Pseudouridine synthase</fullName>
        <ecNumber evidence="9">5.4.99.-</ecNumber>
    </recommendedName>
</protein>
<dbReference type="Gene3D" id="3.30.2350.10">
    <property type="entry name" value="Pseudouridine synthase"/>
    <property type="match status" value="1"/>
</dbReference>
<dbReference type="PROSITE" id="PS01129">
    <property type="entry name" value="PSI_RLU"/>
    <property type="match status" value="1"/>
</dbReference>
<dbReference type="InterPro" id="IPR006225">
    <property type="entry name" value="PsdUridine_synth_RluC/D"/>
</dbReference>
<dbReference type="NCBIfam" id="TIGR00005">
    <property type="entry name" value="rluA_subfam"/>
    <property type="match status" value="1"/>
</dbReference>
<accession>A0A937JAF7</accession>
<gene>
    <name evidence="11" type="ORF">ISR29_00655</name>
</gene>
<dbReference type="InterPro" id="IPR050188">
    <property type="entry name" value="RluA_PseudoU_synthase"/>
</dbReference>
<dbReference type="PANTHER" id="PTHR21600">
    <property type="entry name" value="MITOCHONDRIAL RNA PSEUDOURIDINE SYNTHASE"/>
    <property type="match status" value="1"/>
</dbReference>
<evidence type="ECO:0000256" key="4">
    <source>
        <dbReference type="ARBA" id="ARBA00022552"/>
    </source>
</evidence>
<evidence type="ECO:0000256" key="6">
    <source>
        <dbReference type="ARBA" id="ARBA00023235"/>
    </source>
</evidence>
<dbReference type="InterPro" id="IPR002942">
    <property type="entry name" value="S4_RNA-bd"/>
</dbReference>